<keyword evidence="3 12" id="KW-0813">Transport</keyword>
<evidence type="ECO:0000313" key="13">
    <source>
        <dbReference type="EMBL" id="KAK3677741.1"/>
    </source>
</evidence>
<name>A0AAE0WTZ9_9PEZI</name>
<gene>
    <name evidence="13" type="primary">PAM17</name>
    <name evidence="13" type="ORF">LTR78_002591</name>
</gene>
<evidence type="ECO:0000256" key="10">
    <source>
        <dbReference type="ARBA" id="ARBA00023128"/>
    </source>
</evidence>
<protein>
    <recommendedName>
        <fullName evidence="12">Presequence translocated-associated motor subunit PAM17</fullName>
    </recommendedName>
</protein>
<comment type="caution">
    <text evidence="12">Lacks conserved residue(s) required for the propagation of feature annotation.</text>
</comment>
<comment type="function">
    <text evidence="12">Component of the PAM complex, a complex required for the translocation of transit peptide-containing proteins from the inner membrane into the mitochondrial matrix in an ATP-dependent manner.</text>
</comment>
<comment type="subunit">
    <text evidence="12">Component of the PAM complex.</text>
</comment>
<keyword evidence="8 12" id="KW-1133">Transmembrane helix</keyword>
<dbReference type="Pfam" id="PF08566">
    <property type="entry name" value="Pam17"/>
    <property type="match status" value="1"/>
</dbReference>
<evidence type="ECO:0000256" key="4">
    <source>
        <dbReference type="ARBA" id="ARBA00022692"/>
    </source>
</evidence>
<evidence type="ECO:0000256" key="3">
    <source>
        <dbReference type="ARBA" id="ARBA00022448"/>
    </source>
</evidence>
<keyword evidence="5 12" id="KW-0999">Mitochondrion inner membrane</keyword>
<dbReference type="AlphaFoldDB" id="A0AAE0WTZ9"/>
<dbReference type="RefSeq" id="XP_064695620.1">
    <property type="nucleotide sequence ID" value="XM_064836987.1"/>
</dbReference>
<evidence type="ECO:0000256" key="5">
    <source>
        <dbReference type="ARBA" id="ARBA00022792"/>
    </source>
</evidence>
<dbReference type="Proteomes" id="UP001274830">
    <property type="component" value="Unassembled WGS sequence"/>
</dbReference>
<feature type="transmembrane region" description="Helical" evidence="12">
    <location>
        <begin position="20"/>
        <end position="50"/>
    </location>
</feature>
<keyword evidence="9 12" id="KW-0811">Translocation</keyword>
<dbReference type="InterPro" id="IPR013875">
    <property type="entry name" value="Pam17"/>
</dbReference>
<evidence type="ECO:0000256" key="1">
    <source>
        <dbReference type="ARBA" id="ARBA00004448"/>
    </source>
</evidence>
<evidence type="ECO:0000256" key="8">
    <source>
        <dbReference type="ARBA" id="ARBA00022989"/>
    </source>
</evidence>
<evidence type="ECO:0000256" key="12">
    <source>
        <dbReference type="RuleBase" id="RU367146"/>
    </source>
</evidence>
<evidence type="ECO:0000313" key="14">
    <source>
        <dbReference type="Proteomes" id="UP001274830"/>
    </source>
</evidence>
<evidence type="ECO:0000256" key="6">
    <source>
        <dbReference type="ARBA" id="ARBA00022927"/>
    </source>
</evidence>
<dbReference type="GeneID" id="89961523"/>
<keyword evidence="7" id="KW-0809">Transit peptide</keyword>
<dbReference type="PANTHER" id="PTHR28021">
    <property type="entry name" value="PRESEQUENCE TRANSLOCATED-ASSOCIATED MOTOR SUBUNIT PAM17, MITOCHONDRIAL"/>
    <property type="match status" value="1"/>
</dbReference>
<keyword evidence="14" id="KW-1185">Reference proteome</keyword>
<keyword evidence="11 12" id="KW-0472">Membrane</keyword>
<keyword evidence="10 12" id="KW-0496">Mitochondrion</keyword>
<comment type="caution">
    <text evidence="13">The sequence shown here is derived from an EMBL/GenBank/DDBJ whole genome shotgun (WGS) entry which is preliminary data.</text>
</comment>
<organism evidence="13 14">
    <name type="scientific">Recurvomyces mirabilis</name>
    <dbReference type="NCBI Taxonomy" id="574656"/>
    <lineage>
        <taxon>Eukaryota</taxon>
        <taxon>Fungi</taxon>
        <taxon>Dikarya</taxon>
        <taxon>Ascomycota</taxon>
        <taxon>Pezizomycotina</taxon>
        <taxon>Dothideomycetes</taxon>
        <taxon>Dothideomycetidae</taxon>
        <taxon>Mycosphaerellales</taxon>
        <taxon>Teratosphaeriaceae</taxon>
        <taxon>Recurvomyces</taxon>
    </lineage>
</organism>
<reference evidence="13" key="1">
    <citation type="submission" date="2023-07" db="EMBL/GenBank/DDBJ databases">
        <title>Black Yeasts Isolated from many extreme environments.</title>
        <authorList>
            <person name="Coleine C."/>
            <person name="Stajich J.E."/>
            <person name="Selbmann L."/>
        </authorList>
    </citation>
    <scope>NUCLEOTIDE SEQUENCE</scope>
    <source>
        <strain evidence="13">CCFEE 5485</strain>
    </source>
</reference>
<dbReference type="GO" id="GO:0001405">
    <property type="term" value="C:PAM complex, Tim23 associated import motor"/>
    <property type="evidence" value="ECO:0007669"/>
    <property type="project" value="UniProtKB-UniRule"/>
</dbReference>
<dbReference type="EMBL" id="JAUTXT010000006">
    <property type="protein sequence ID" value="KAK3677741.1"/>
    <property type="molecule type" value="Genomic_DNA"/>
</dbReference>
<evidence type="ECO:0000256" key="2">
    <source>
        <dbReference type="ARBA" id="ARBA00006837"/>
    </source>
</evidence>
<evidence type="ECO:0000256" key="11">
    <source>
        <dbReference type="ARBA" id="ARBA00023136"/>
    </source>
</evidence>
<keyword evidence="6 12" id="KW-0653">Protein transport</keyword>
<proteinExistence type="inferred from homology"/>
<dbReference type="PANTHER" id="PTHR28021:SF1">
    <property type="entry name" value="PRESEQUENCE TRANSLOCATED-ASSOCIATED MOTOR SUBUNIT PAM17, MITOCHONDRIAL"/>
    <property type="match status" value="1"/>
</dbReference>
<sequence>MLASADIDTWGAQLTGMDPVFVLGLSTLAVAGGGWLCGPSFGSGAFGMWVSRRGWSKAFQLKEKSFYDRIRQKRADPSSSSPQNPIPDYYGEKIASVKDYRRWMKDQRAFKLKKNKNLF</sequence>
<keyword evidence="4 12" id="KW-0812">Transmembrane</keyword>
<comment type="subcellular location">
    <subcellularLocation>
        <location evidence="1 12">Mitochondrion inner membrane</location>
        <topology evidence="1 12">Multi-pass membrane protein</topology>
    </subcellularLocation>
</comment>
<dbReference type="GO" id="GO:0030150">
    <property type="term" value="P:protein import into mitochondrial matrix"/>
    <property type="evidence" value="ECO:0007669"/>
    <property type="project" value="UniProtKB-UniRule"/>
</dbReference>
<comment type="similarity">
    <text evidence="2 12">Belongs to the PAM17 family.</text>
</comment>
<evidence type="ECO:0000256" key="9">
    <source>
        <dbReference type="ARBA" id="ARBA00023010"/>
    </source>
</evidence>
<evidence type="ECO:0000256" key="7">
    <source>
        <dbReference type="ARBA" id="ARBA00022946"/>
    </source>
</evidence>
<accession>A0AAE0WTZ9</accession>